<dbReference type="GO" id="GO:0005524">
    <property type="term" value="F:ATP binding"/>
    <property type="evidence" value="ECO:0007669"/>
    <property type="project" value="InterPro"/>
</dbReference>
<dbReference type="Gene3D" id="3.40.50.300">
    <property type="entry name" value="P-loop containing nucleotide triphosphate hydrolases"/>
    <property type="match status" value="1"/>
</dbReference>
<organism evidence="2 3">
    <name type="scientific">Spiroplasma corruscae</name>
    <dbReference type="NCBI Taxonomy" id="216934"/>
    <lineage>
        <taxon>Bacteria</taxon>
        <taxon>Bacillati</taxon>
        <taxon>Mycoplasmatota</taxon>
        <taxon>Mollicutes</taxon>
        <taxon>Entomoplasmatales</taxon>
        <taxon>Spiroplasmataceae</taxon>
        <taxon>Spiroplasma</taxon>
    </lineage>
</organism>
<dbReference type="EMBL" id="CP022535">
    <property type="protein sequence ID" value="ASP28376.1"/>
    <property type="molecule type" value="Genomic_DNA"/>
</dbReference>
<keyword evidence="3" id="KW-1185">Reference proteome</keyword>
<dbReference type="PANTHER" id="PTHR23074:SF83">
    <property type="entry name" value="VACUOLAR PROTEIN SORTING-ASSOCIATED PROTEIN 4A"/>
    <property type="match status" value="1"/>
</dbReference>
<reference evidence="2 3" key="1">
    <citation type="submission" date="2017-07" db="EMBL/GenBank/DDBJ databases">
        <title>Complete genome sequence of Spiroplasma corruscae EC-1 (DSM 19793).</title>
        <authorList>
            <person name="Tsai Y.-M."/>
            <person name="Lo W.-S."/>
            <person name="Kuo C.-H."/>
        </authorList>
    </citation>
    <scope>NUCLEOTIDE SEQUENCE [LARGE SCALE GENOMIC DNA]</scope>
    <source>
        <strain evidence="2 3">EC-1</strain>
    </source>
</reference>
<dbReference type="OrthoDB" id="388964at2"/>
<accession>A0A222EPK9</accession>
<dbReference type="Proteomes" id="UP000203229">
    <property type="component" value="Chromosome"/>
</dbReference>
<dbReference type="InterPro" id="IPR003959">
    <property type="entry name" value="ATPase_AAA_core"/>
</dbReference>
<name>A0A222EPK9_9MOLU</name>
<dbReference type="RefSeq" id="WP_094049052.1">
    <property type="nucleotide sequence ID" value="NZ_CP022535.1"/>
</dbReference>
<dbReference type="InterPro" id="IPR003593">
    <property type="entry name" value="AAA+_ATPase"/>
</dbReference>
<evidence type="ECO:0000313" key="2">
    <source>
        <dbReference type="EMBL" id="ASP28376.1"/>
    </source>
</evidence>
<evidence type="ECO:0000259" key="1">
    <source>
        <dbReference type="SMART" id="SM00382"/>
    </source>
</evidence>
<protein>
    <submittedName>
        <fullName evidence="2">ATPase, AAA family</fullName>
    </submittedName>
</protein>
<dbReference type="KEGG" id="scou:SCORR_v1c06040"/>
<dbReference type="InterPro" id="IPR050304">
    <property type="entry name" value="MT-severing_AAA_ATPase"/>
</dbReference>
<dbReference type="Pfam" id="PF00004">
    <property type="entry name" value="AAA"/>
    <property type="match status" value="1"/>
</dbReference>
<dbReference type="InterPro" id="IPR027417">
    <property type="entry name" value="P-loop_NTPase"/>
</dbReference>
<dbReference type="AlphaFoldDB" id="A0A222EPK9"/>
<proteinExistence type="predicted"/>
<dbReference type="CDD" id="cd19481">
    <property type="entry name" value="RecA-like_protease"/>
    <property type="match status" value="1"/>
</dbReference>
<feature type="domain" description="AAA+ ATPase" evidence="1">
    <location>
        <begin position="101"/>
        <end position="234"/>
    </location>
</feature>
<dbReference type="SMART" id="SM00382">
    <property type="entry name" value="AAA"/>
    <property type="match status" value="1"/>
</dbReference>
<dbReference type="PANTHER" id="PTHR23074">
    <property type="entry name" value="AAA DOMAIN-CONTAINING"/>
    <property type="match status" value="1"/>
</dbReference>
<dbReference type="GO" id="GO:0016887">
    <property type="term" value="F:ATP hydrolysis activity"/>
    <property type="evidence" value="ECO:0007669"/>
    <property type="project" value="InterPro"/>
</dbReference>
<gene>
    <name evidence="2" type="ORF">SCORR_v1c06040</name>
</gene>
<dbReference type="SUPFAM" id="SSF52540">
    <property type="entry name" value="P-loop containing nucleoside triphosphate hydrolases"/>
    <property type="match status" value="1"/>
</dbReference>
<evidence type="ECO:0000313" key="3">
    <source>
        <dbReference type="Proteomes" id="UP000203229"/>
    </source>
</evidence>
<sequence>MDKSVKDIIDLLATIKSDESIKKLKNYAKSLRADGRYNDAEYVLNILGSNKMITSSSNNMDQELLILEECVLNDQILNENNDYLQKFVNIIRDKTKLRNLGLIKAIFYGKPGTGKTTFVKDIAKLTNRNLYSISASSLISSLIGQTQKNMDLLFKDIIIRYKNSIFIIDEFDSVIGSRDENMNKEYHRMIGSFNLMLDKLLPETILFAITNRIDMIDSATLRRFNVKFYFSTIDIVVFKDSLIKKALEKKIDHKINLINKLITYKKDELNYAQIDEILTDSLFNGYNLEHSVYKILNFAEEDIINSKLFSDKDKSIILNKSYSTIRRIKDETNKI</sequence>